<dbReference type="PANTHER" id="PTHR32468">
    <property type="entry name" value="CATION/H + ANTIPORTER"/>
    <property type="match status" value="1"/>
</dbReference>
<dbReference type="PANTHER" id="PTHR32468:SF26">
    <property type="entry name" value="CATION_H(+) ANTIPORTER 15"/>
    <property type="match status" value="1"/>
</dbReference>
<evidence type="ECO:0000313" key="7">
    <source>
        <dbReference type="Proteomes" id="UP000631114"/>
    </source>
</evidence>
<proteinExistence type="predicted"/>
<dbReference type="GO" id="GO:0012505">
    <property type="term" value="C:endomembrane system"/>
    <property type="evidence" value="ECO:0007669"/>
    <property type="project" value="TreeGrafter"/>
</dbReference>
<dbReference type="AlphaFoldDB" id="A0A835M7J4"/>
<dbReference type="Pfam" id="PF23256">
    <property type="entry name" value="CHX17_2nd"/>
    <property type="match status" value="1"/>
</dbReference>
<gene>
    <name evidence="6" type="ORF">IFM89_006514</name>
</gene>
<keyword evidence="4" id="KW-0406">Ion transport</keyword>
<evidence type="ECO:0000313" key="6">
    <source>
        <dbReference type="EMBL" id="KAF9619327.1"/>
    </source>
</evidence>
<comment type="caution">
    <text evidence="6">The sequence shown here is derived from an EMBL/GenBank/DDBJ whole genome shotgun (WGS) entry which is preliminary data.</text>
</comment>
<name>A0A835M7J4_9MAGN</name>
<reference evidence="6 7" key="1">
    <citation type="submission" date="2020-10" db="EMBL/GenBank/DDBJ databases">
        <title>The Coptis chinensis genome and diversification of protoberbering-type alkaloids.</title>
        <authorList>
            <person name="Wang B."/>
            <person name="Shu S."/>
            <person name="Song C."/>
            <person name="Liu Y."/>
        </authorList>
    </citation>
    <scope>NUCLEOTIDE SEQUENCE [LARGE SCALE GENOMIC DNA]</scope>
    <source>
        <strain evidence="6">HL-2020</strain>
        <tissue evidence="6">Leaf</tissue>
    </source>
</reference>
<dbReference type="OrthoDB" id="1938353at2759"/>
<dbReference type="GO" id="GO:0098662">
    <property type="term" value="P:inorganic cation transmembrane transport"/>
    <property type="evidence" value="ECO:0007669"/>
    <property type="project" value="TreeGrafter"/>
</dbReference>
<keyword evidence="3" id="KW-0630">Potassium</keyword>
<dbReference type="EMBL" id="JADFTS010000002">
    <property type="protein sequence ID" value="KAF9619327.1"/>
    <property type="molecule type" value="Genomic_DNA"/>
</dbReference>
<keyword evidence="1" id="KW-0813">Transport</keyword>
<evidence type="ECO:0000259" key="5">
    <source>
        <dbReference type="Pfam" id="PF23256"/>
    </source>
</evidence>
<dbReference type="InterPro" id="IPR057291">
    <property type="entry name" value="CHX17_2nd"/>
</dbReference>
<evidence type="ECO:0000256" key="2">
    <source>
        <dbReference type="ARBA" id="ARBA00022538"/>
    </source>
</evidence>
<feature type="domain" description="Cation/H(+) antiporter central" evidence="5">
    <location>
        <begin position="1"/>
        <end position="64"/>
    </location>
</feature>
<dbReference type="GO" id="GO:0006885">
    <property type="term" value="P:regulation of pH"/>
    <property type="evidence" value="ECO:0007669"/>
    <property type="project" value="TreeGrafter"/>
</dbReference>
<keyword evidence="7" id="KW-1185">Reference proteome</keyword>
<sequence length="124" mass="13767">MHEDICKLAENKTTSLIVVPIHKQETTVGGMEVTNPTLRTVNQNVLANAPYSVGILIDRSFGGSGLPGGLEPYHPSYCNALFRRPRRPRSTIICVENGRAFRCKLNSYPICNRRRCGGSTCKFQ</sequence>
<evidence type="ECO:0000256" key="4">
    <source>
        <dbReference type="ARBA" id="ARBA00023065"/>
    </source>
</evidence>
<dbReference type="Proteomes" id="UP000631114">
    <property type="component" value="Unassembled WGS sequence"/>
</dbReference>
<protein>
    <recommendedName>
        <fullName evidence="5">Cation/H(+) antiporter central domain-containing protein</fullName>
    </recommendedName>
</protein>
<keyword evidence="2" id="KW-0633">Potassium transport</keyword>
<evidence type="ECO:0000256" key="3">
    <source>
        <dbReference type="ARBA" id="ARBA00022958"/>
    </source>
</evidence>
<evidence type="ECO:0000256" key="1">
    <source>
        <dbReference type="ARBA" id="ARBA00022448"/>
    </source>
</evidence>
<dbReference type="InterPro" id="IPR050794">
    <property type="entry name" value="CPA2_transporter"/>
</dbReference>
<dbReference type="GO" id="GO:0006813">
    <property type="term" value="P:potassium ion transport"/>
    <property type="evidence" value="ECO:0007669"/>
    <property type="project" value="UniProtKB-KW"/>
</dbReference>
<accession>A0A835M7J4</accession>
<organism evidence="6 7">
    <name type="scientific">Coptis chinensis</name>
    <dbReference type="NCBI Taxonomy" id="261450"/>
    <lineage>
        <taxon>Eukaryota</taxon>
        <taxon>Viridiplantae</taxon>
        <taxon>Streptophyta</taxon>
        <taxon>Embryophyta</taxon>
        <taxon>Tracheophyta</taxon>
        <taxon>Spermatophyta</taxon>
        <taxon>Magnoliopsida</taxon>
        <taxon>Ranunculales</taxon>
        <taxon>Ranunculaceae</taxon>
        <taxon>Coptidoideae</taxon>
        <taxon>Coptis</taxon>
    </lineage>
</organism>